<dbReference type="CDD" id="cd20544">
    <property type="entry name" value="CYCLIN_AtCycD-like_rpt2"/>
    <property type="match status" value="2"/>
</dbReference>
<reference evidence="7" key="1">
    <citation type="journal article" date="2011" name="Nature">
        <title>Genome sequence and analysis of the tuber crop potato.</title>
        <authorList>
            <consortium name="The Potato Genome Sequencing Consortium"/>
        </authorList>
    </citation>
    <scope>NUCLEOTIDE SEQUENCE [LARGE SCALE GENOMIC DNA]</scope>
    <source>
        <strain evidence="7">cv. DM1-3 516 R44</strain>
    </source>
</reference>
<dbReference type="Gene3D" id="1.10.472.10">
    <property type="entry name" value="Cyclin-like"/>
    <property type="match status" value="3"/>
</dbReference>
<dbReference type="InterPro" id="IPR039361">
    <property type="entry name" value="Cyclin"/>
</dbReference>
<dbReference type="Pfam" id="PF00134">
    <property type="entry name" value="Cyclin_N"/>
    <property type="match status" value="2"/>
</dbReference>
<dbReference type="InterPro" id="IPR048258">
    <property type="entry name" value="Cyclins_cyclin-box"/>
</dbReference>
<keyword evidence="3" id="KW-0131">Cell cycle</keyword>
<dbReference type="GO" id="GO:0005634">
    <property type="term" value="C:nucleus"/>
    <property type="evidence" value="ECO:0000318"/>
    <property type="project" value="GO_Central"/>
</dbReference>
<dbReference type="PANTHER" id="PTHR10177">
    <property type="entry name" value="CYCLINS"/>
    <property type="match status" value="1"/>
</dbReference>
<dbReference type="GO" id="GO:0016538">
    <property type="term" value="F:cyclin-dependent protein serine/threonine kinase regulator activity"/>
    <property type="evidence" value="ECO:0000318"/>
    <property type="project" value="GO_Central"/>
</dbReference>
<dbReference type="AlphaFoldDB" id="M1BXW8"/>
<comment type="similarity">
    <text evidence="4">Belongs to the cyclin family.</text>
</comment>
<dbReference type="SUPFAM" id="SSF47954">
    <property type="entry name" value="Cyclin-like"/>
    <property type="match status" value="2"/>
</dbReference>
<evidence type="ECO:0000259" key="5">
    <source>
        <dbReference type="SMART" id="SM00385"/>
    </source>
</evidence>
<feature type="domain" description="Cyclin-like" evidence="5">
    <location>
        <begin position="216"/>
        <end position="303"/>
    </location>
</feature>
<dbReference type="InterPro" id="IPR006671">
    <property type="entry name" value="Cyclin_N"/>
</dbReference>
<feature type="domain" description="Cyclin-like" evidence="5">
    <location>
        <begin position="40"/>
        <end position="128"/>
    </location>
</feature>
<sequence length="397" mass="46401">MNYIRILISREITDVRLNNQEVEVLVNDNWNQEIRTHAIRYIRRTAPQFRLRRRTIYRAVMYVDRFLAHRIIDNGQFWAVRLLTVTCLSLSAKMNENIDDVPPLSDYPVGAYNINVNAIRRMEILVLIEFNWDMNCVTPFDFRNFFISRFCRDVTRIDITRMNTVVIIMSVLRDLRIMNHRPSVIAAAATLLAVHGNVTIDELVIEINALPINGFLQIDDTGRQFRMSRRTIYRAVMYLDRFLAHRILDNGRFWAVRLLAVACLLLSARMDEREYDVPLSDYPVGAYNINVNDTRRMEILVLIEFNWDMNCVTPFDFRNFFISRFCRDVARIDITRMTSGVIIMSLLRDMRLMNHRPSVIAAAATLVAVNRDFTIKELVIEINVLPINGFLQIASLS</sequence>
<dbReference type="InterPro" id="IPR013763">
    <property type="entry name" value="Cyclin-like_dom"/>
</dbReference>
<dbReference type="PaxDb" id="4113-PGSC0003DMT400055429"/>
<dbReference type="GO" id="GO:0051301">
    <property type="term" value="P:cell division"/>
    <property type="evidence" value="ECO:0007669"/>
    <property type="project" value="UniProtKB-KW"/>
</dbReference>
<dbReference type="eggNOG" id="KOG0656">
    <property type="taxonomic scope" value="Eukaryota"/>
</dbReference>
<dbReference type="Proteomes" id="UP000011115">
    <property type="component" value="Unassembled WGS sequence"/>
</dbReference>
<dbReference type="OMA" id="RTHAIRY"/>
<dbReference type="GO" id="GO:0005737">
    <property type="term" value="C:cytoplasm"/>
    <property type="evidence" value="ECO:0000318"/>
    <property type="project" value="GO_Central"/>
</dbReference>
<organism evidence="6 7">
    <name type="scientific">Solanum tuberosum</name>
    <name type="common">Potato</name>
    <dbReference type="NCBI Taxonomy" id="4113"/>
    <lineage>
        <taxon>Eukaryota</taxon>
        <taxon>Viridiplantae</taxon>
        <taxon>Streptophyta</taxon>
        <taxon>Embryophyta</taxon>
        <taxon>Tracheophyta</taxon>
        <taxon>Spermatophyta</taxon>
        <taxon>Magnoliopsida</taxon>
        <taxon>eudicotyledons</taxon>
        <taxon>Gunneridae</taxon>
        <taxon>Pentapetalae</taxon>
        <taxon>asterids</taxon>
        <taxon>lamiids</taxon>
        <taxon>Solanales</taxon>
        <taxon>Solanaceae</taxon>
        <taxon>Solanoideae</taxon>
        <taxon>Solaneae</taxon>
        <taxon>Solanum</taxon>
    </lineage>
</organism>
<keyword evidence="2 4" id="KW-0195">Cyclin</keyword>
<evidence type="ECO:0000256" key="2">
    <source>
        <dbReference type="ARBA" id="ARBA00023127"/>
    </source>
</evidence>
<keyword evidence="1" id="KW-0132">Cell division</keyword>
<dbReference type="InParanoid" id="M1BXW8"/>
<dbReference type="Gramene" id="PGSC0003DMT400055429">
    <property type="protein sequence ID" value="PGSC0003DMT400055429"/>
    <property type="gene ID" value="PGSC0003DMG400021520"/>
</dbReference>
<evidence type="ECO:0000256" key="1">
    <source>
        <dbReference type="ARBA" id="ARBA00022618"/>
    </source>
</evidence>
<proteinExistence type="inferred from homology"/>
<dbReference type="STRING" id="4113.M1BXW8"/>
<protein>
    <submittedName>
        <fullName evidence="6">Cyclin d</fullName>
    </submittedName>
</protein>
<dbReference type="GO" id="GO:0000307">
    <property type="term" value="C:cyclin-dependent protein kinase holoenzyme complex"/>
    <property type="evidence" value="ECO:0000318"/>
    <property type="project" value="GO_Central"/>
</dbReference>
<evidence type="ECO:0000256" key="4">
    <source>
        <dbReference type="RuleBase" id="RU000383"/>
    </source>
</evidence>
<keyword evidence="7" id="KW-1185">Reference proteome</keyword>
<accession>M1BXW8</accession>
<dbReference type="GO" id="GO:0000082">
    <property type="term" value="P:G1/S transition of mitotic cell cycle"/>
    <property type="evidence" value="ECO:0000318"/>
    <property type="project" value="GO_Central"/>
</dbReference>
<reference evidence="6" key="2">
    <citation type="submission" date="2015-06" db="UniProtKB">
        <authorList>
            <consortium name="EnsemblPlants"/>
        </authorList>
    </citation>
    <scope>IDENTIFICATION</scope>
    <source>
        <strain evidence="6">DM1-3 516 R44</strain>
    </source>
</reference>
<evidence type="ECO:0000313" key="7">
    <source>
        <dbReference type="Proteomes" id="UP000011115"/>
    </source>
</evidence>
<evidence type="ECO:0000256" key="3">
    <source>
        <dbReference type="ARBA" id="ARBA00023306"/>
    </source>
</evidence>
<dbReference type="PROSITE" id="PS00292">
    <property type="entry name" value="CYCLINS"/>
    <property type="match status" value="1"/>
</dbReference>
<dbReference type="EnsemblPlants" id="PGSC0003DMT400055429">
    <property type="protein sequence ID" value="PGSC0003DMT400055429"/>
    <property type="gene ID" value="PGSC0003DMG400021520"/>
</dbReference>
<evidence type="ECO:0000313" key="6">
    <source>
        <dbReference type="EnsemblPlants" id="PGSC0003DMT400055429"/>
    </source>
</evidence>
<dbReference type="InterPro" id="IPR036915">
    <property type="entry name" value="Cyclin-like_sf"/>
</dbReference>
<dbReference type="SMART" id="SM00385">
    <property type="entry name" value="CYCLIN"/>
    <property type="match status" value="2"/>
</dbReference>
<name>M1BXW8_SOLTU</name>
<dbReference type="HOGENOM" id="CLU_651176_0_0_1"/>